<reference evidence="3 4" key="2">
    <citation type="journal article" date="2015" name="MBio">
        <title>Genome-Resolved Metagenomic Analysis Reveals Roles for Candidate Phyla and Other Microbial Community Members in Biogeochemical Transformations in Oil Reservoirs.</title>
        <authorList>
            <person name="Hu P."/>
            <person name="Tom L."/>
            <person name="Singh A."/>
            <person name="Thomas B.C."/>
            <person name="Baker B.J."/>
            <person name="Piceno Y.M."/>
            <person name="Andersen G.L."/>
            <person name="Banfield J.F."/>
        </authorList>
    </citation>
    <scope>NUCLEOTIDE SEQUENCE [LARGE SCALE GENOMIC DNA]</scope>
</reference>
<dbReference type="PATRIC" id="fig|2234.6.peg.1110"/>
<dbReference type="EMBL" id="LGEX01000001">
    <property type="protein sequence ID" value="KUK07719.1"/>
    <property type="molecule type" value="Genomic_DNA"/>
</dbReference>
<dbReference type="EMBL" id="LGEQ01000009">
    <property type="protein sequence ID" value="KUJ94129.1"/>
    <property type="molecule type" value="Genomic_DNA"/>
</dbReference>
<accession>A0A124FC65</accession>
<organism evidence="2 3">
    <name type="scientific">Archaeoglobus fulgidus</name>
    <dbReference type="NCBI Taxonomy" id="2234"/>
    <lineage>
        <taxon>Archaea</taxon>
        <taxon>Methanobacteriati</taxon>
        <taxon>Methanobacteriota</taxon>
        <taxon>Archaeoglobi</taxon>
        <taxon>Archaeoglobales</taxon>
        <taxon>Archaeoglobaceae</taxon>
        <taxon>Archaeoglobus</taxon>
    </lineage>
</organism>
<reference evidence="2" key="1">
    <citation type="journal article" date="2015" name="MBio">
        <title>Genome-resolved metagenomic analysis reveals roles for candidate phyla and other microbial community members in biogeochemical transformations in oil reservoirs.</title>
        <authorList>
            <person name="Hu P."/>
            <person name="Tom L."/>
            <person name="Singh A."/>
            <person name="Thomas B.C."/>
            <person name="Baker B.J."/>
            <person name="Piceno Y.M."/>
            <person name="Andersen G.L."/>
            <person name="Banfield J.F."/>
        </authorList>
    </citation>
    <scope>NUCLEOTIDE SEQUENCE [LARGE SCALE GENOMIC DNA]</scope>
    <source>
        <strain evidence="2">49_2300</strain>
        <strain evidence="1">49_95</strain>
    </source>
</reference>
<protein>
    <submittedName>
        <fullName evidence="2">Uncharacterized protein</fullName>
    </submittedName>
</protein>
<evidence type="ECO:0000313" key="1">
    <source>
        <dbReference type="EMBL" id="KUJ94129.1"/>
    </source>
</evidence>
<evidence type="ECO:0000313" key="4">
    <source>
        <dbReference type="Proteomes" id="UP000054307"/>
    </source>
</evidence>
<proteinExistence type="predicted"/>
<sequence length="63" mass="6987">MFGYGKARLFDGVEAVKREIESAEELQEWMQGLPEIVLEKESADVLVVVFVVEKIGDGGVSRC</sequence>
<evidence type="ECO:0000313" key="3">
    <source>
        <dbReference type="Proteomes" id="UP000054015"/>
    </source>
</evidence>
<dbReference type="AlphaFoldDB" id="A0A124FC65"/>
<name>A0A124FC65_ARCFL</name>
<comment type="caution">
    <text evidence="2">The sequence shown here is derived from an EMBL/GenBank/DDBJ whole genome shotgun (WGS) entry which is preliminary data.</text>
</comment>
<gene>
    <name evidence="1" type="ORF">XD40_0723</name>
    <name evidence="2" type="ORF">XD48_0054</name>
</gene>
<evidence type="ECO:0000313" key="2">
    <source>
        <dbReference type="EMBL" id="KUK07719.1"/>
    </source>
</evidence>
<dbReference type="Proteomes" id="UP000054307">
    <property type="component" value="Unassembled WGS sequence"/>
</dbReference>
<dbReference type="Proteomes" id="UP000054015">
    <property type="component" value="Unassembled WGS sequence"/>
</dbReference>